<accession>A0A9N8HFH3</accession>
<comment type="caution">
    <text evidence="2">The sequence shown here is derived from an EMBL/GenBank/DDBJ whole genome shotgun (WGS) entry which is preliminary data.</text>
</comment>
<feature type="region of interest" description="Disordered" evidence="1">
    <location>
        <begin position="255"/>
        <end position="276"/>
    </location>
</feature>
<organism evidence="2 3">
    <name type="scientific">Seminavis robusta</name>
    <dbReference type="NCBI Taxonomy" id="568900"/>
    <lineage>
        <taxon>Eukaryota</taxon>
        <taxon>Sar</taxon>
        <taxon>Stramenopiles</taxon>
        <taxon>Ochrophyta</taxon>
        <taxon>Bacillariophyta</taxon>
        <taxon>Bacillariophyceae</taxon>
        <taxon>Bacillariophycidae</taxon>
        <taxon>Naviculales</taxon>
        <taxon>Naviculaceae</taxon>
        <taxon>Seminavis</taxon>
    </lineage>
</organism>
<proteinExistence type="predicted"/>
<evidence type="ECO:0000256" key="1">
    <source>
        <dbReference type="SAM" id="MobiDB-lite"/>
    </source>
</evidence>
<dbReference type="AlphaFoldDB" id="A0A9N8HFH3"/>
<dbReference type="Proteomes" id="UP001153069">
    <property type="component" value="Unassembled WGS sequence"/>
</dbReference>
<reference evidence="2" key="1">
    <citation type="submission" date="2020-06" db="EMBL/GenBank/DDBJ databases">
        <authorList>
            <consortium name="Plant Systems Biology data submission"/>
        </authorList>
    </citation>
    <scope>NUCLEOTIDE SEQUENCE</scope>
    <source>
        <strain evidence="2">D6</strain>
    </source>
</reference>
<protein>
    <submittedName>
        <fullName evidence="2">Uncharacterized protein</fullName>
    </submittedName>
</protein>
<keyword evidence="3" id="KW-1185">Reference proteome</keyword>
<gene>
    <name evidence="2" type="ORF">SEMRO_435_G142370.1</name>
</gene>
<feature type="region of interest" description="Disordered" evidence="1">
    <location>
        <begin position="1"/>
        <end position="20"/>
    </location>
</feature>
<evidence type="ECO:0000313" key="2">
    <source>
        <dbReference type="EMBL" id="CAB9510415.1"/>
    </source>
</evidence>
<evidence type="ECO:0000313" key="3">
    <source>
        <dbReference type="Proteomes" id="UP001153069"/>
    </source>
</evidence>
<name>A0A9N8HFH3_9STRA</name>
<sequence length="276" mass="30693">MTTTAPASASSGTAPATGSPRVLRTTFHFQAEKQKKEFKAKVFAKTFLMGTHLRAGAKSPVKVLQGQHGDILNQICDYASPLPKERDFYYKMGLSMCVGTEHVFVEELEQPEKLMSPQYTLCSLNSQPICGAFNCKPLLVDFLKKFACKKNTAENDNDNDDDSCFWNEGQLRAAWKDFAVERFCDRPNGNCRGLCCVISGDTIAWGYGGMNLYPVARMWKPATQADLVERGFVNPKHPGNSGKGILWQYAKIARDDPKQLEDEDENKENEGGDGNN</sequence>
<dbReference type="EMBL" id="CAICTM010000434">
    <property type="protein sequence ID" value="CAB9510415.1"/>
    <property type="molecule type" value="Genomic_DNA"/>
</dbReference>